<dbReference type="AlphaFoldDB" id="C4J7F4"/>
<name>C4J7F4_MAIZE</name>
<reference evidence="1" key="1">
    <citation type="journal article" date="2009" name="PLoS Genet.">
        <title>Sequencing, mapping, and analysis of 27,455 maize full-length cDNAs.</title>
        <authorList>
            <person name="Soderlund C."/>
            <person name="Descour A."/>
            <person name="Kudrna D."/>
            <person name="Bomhoff M."/>
            <person name="Boyd L."/>
            <person name="Currie J."/>
            <person name="Angelova A."/>
            <person name="Collura K."/>
            <person name="Wissotski M."/>
            <person name="Ashley E."/>
            <person name="Morrow D."/>
            <person name="Fernandes J."/>
            <person name="Walbot V."/>
            <person name="Yu Y."/>
        </authorList>
    </citation>
    <scope>NUCLEOTIDE SEQUENCE</scope>
    <source>
        <strain evidence="1">B73</strain>
    </source>
</reference>
<accession>C4J7F4</accession>
<protein>
    <submittedName>
        <fullName evidence="1">Uncharacterized protein</fullName>
    </submittedName>
</protein>
<organism evidence="1">
    <name type="scientific">Zea mays</name>
    <name type="common">Maize</name>
    <dbReference type="NCBI Taxonomy" id="4577"/>
    <lineage>
        <taxon>Eukaryota</taxon>
        <taxon>Viridiplantae</taxon>
        <taxon>Streptophyta</taxon>
        <taxon>Embryophyta</taxon>
        <taxon>Tracheophyta</taxon>
        <taxon>Spermatophyta</taxon>
        <taxon>Magnoliopsida</taxon>
        <taxon>Liliopsida</taxon>
        <taxon>Poales</taxon>
        <taxon>Poaceae</taxon>
        <taxon>PACMAD clade</taxon>
        <taxon>Panicoideae</taxon>
        <taxon>Andropogonodae</taxon>
        <taxon>Andropogoneae</taxon>
        <taxon>Tripsacinae</taxon>
        <taxon>Zea</taxon>
    </lineage>
</organism>
<proteinExistence type="evidence at transcript level"/>
<dbReference type="EMBL" id="BT086751">
    <property type="protein sequence ID" value="ACR37104.1"/>
    <property type="molecule type" value="mRNA"/>
</dbReference>
<reference evidence="1" key="2">
    <citation type="submission" date="2012-06" db="EMBL/GenBank/DDBJ databases">
        <authorList>
            <person name="Yu Y."/>
            <person name="Currie J."/>
            <person name="Lomeli R."/>
            <person name="Angelova A."/>
            <person name="Collura K."/>
            <person name="Wissotski M."/>
            <person name="Campos D."/>
            <person name="Kudrna D."/>
            <person name="Golser W."/>
            <person name="Ashely E."/>
            <person name="Descour A."/>
            <person name="Fernandes J."/>
            <person name="Soderlund C."/>
            <person name="Walbot V."/>
        </authorList>
    </citation>
    <scope>NUCLEOTIDE SEQUENCE</scope>
    <source>
        <strain evidence="1">B73</strain>
    </source>
</reference>
<evidence type="ECO:0000313" key="1">
    <source>
        <dbReference type="EMBL" id="ACR37104.1"/>
    </source>
</evidence>
<sequence>MLLLYYPTVKRGKKLYNACLIIISHGWEKTATVKIFRQPCYCSSSPATPW</sequence>